<dbReference type="Pfam" id="PF11306">
    <property type="entry name" value="DUF3108"/>
    <property type="match status" value="1"/>
</dbReference>
<dbReference type="InterPro" id="IPR021457">
    <property type="entry name" value="DUF3108"/>
</dbReference>
<keyword evidence="2" id="KW-1185">Reference proteome</keyword>
<dbReference type="OrthoDB" id="9808473at2"/>
<dbReference type="RefSeq" id="WP_079688911.1">
    <property type="nucleotide sequence ID" value="NZ_FUZU01000003.1"/>
</dbReference>
<dbReference type="AlphaFoldDB" id="A0A1T5M4F3"/>
<accession>A0A1T5M4F3</accession>
<dbReference type="EMBL" id="FUZU01000003">
    <property type="protein sequence ID" value="SKC83147.1"/>
    <property type="molecule type" value="Genomic_DNA"/>
</dbReference>
<protein>
    <recommendedName>
        <fullName evidence="3">DUF3108 domain-containing protein</fullName>
    </recommendedName>
</protein>
<sequence>MKKLAFGFFLISVLSGFIGEKSEMYPTVRNESFTRGEVIRFKMTYGIFTVGKGSATIAPTYYKMNDRHCFKVDVEGKTVGMVNWVSDVDDKWGAYIDTVALVPHQFYRRIREGRYKKDEWTNFDHENRKIEVKTIDKKTGKFKEPKFYEAPAHVRDMIGGFLYLRVMDFSKLKVKDTVTIAGFFEDEFYKLKIIYQGKENVKLKVGKVRALVFKPVMPKNELFDGENSITAWFSDDKNRIPLKIDAKMFIGSAGVELIEYSGLKNPLNIVK</sequence>
<organism evidence="1 2">
    <name type="scientific">Ohtaekwangia koreensis</name>
    <dbReference type="NCBI Taxonomy" id="688867"/>
    <lineage>
        <taxon>Bacteria</taxon>
        <taxon>Pseudomonadati</taxon>
        <taxon>Bacteroidota</taxon>
        <taxon>Cytophagia</taxon>
        <taxon>Cytophagales</taxon>
        <taxon>Fulvivirgaceae</taxon>
        <taxon>Ohtaekwangia</taxon>
    </lineage>
</organism>
<evidence type="ECO:0000313" key="2">
    <source>
        <dbReference type="Proteomes" id="UP000190961"/>
    </source>
</evidence>
<evidence type="ECO:0008006" key="3">
    <source>
        <dbReference type="Google" id="ProtNLM"/>
    </source>
</evidence>
<gene>
    <name evidence="1" type="ORF">SAMN05660236_4379</name>
</gene>
<reference evidence="1 2" key="1">
    <citation type="submission" date="2017-02" db="EMBL/GenBank/DDBJ databases">
        <authorList>
            <person name="Peterson S.W."/>
        </authorList>
    </citation>
    <scope>NUCLEOTIDE SEQUENCE [LARGE SCALE GENOMIC DNA]</scope>
    <source>
        <strain evidence="1 2">DSM 25262</strain>
    </source>
</reference>
<dbReference type="STRING" id="688867.SAMN05660236_4379"/>
<name>A0A1T5M4F3_9BACT</name>
<proteinExistence type="predicted"/>
<dbReference type="Proteomes" id="UP000190961">
    <property type="component" value="Unassembled WGS sequence"/>
</dbReference>
<evidence type="ECO:0000313" key="1">
    <source>
        <dbReference type="EMBL" id="SKC83147.1"/>
    </source>
</evidence>